<keyword evidence="1" id="KW-1133">Transmembrane helix</keyword>
<feature type="transmembrane region" description="Helical" evidence="1">
    <location>
        <begin position="7"/>
        <end position="32"/>
    </location>
</feature>
<gene>
    <name evidence="2" type="ORF">KICHMFME_00004</name>
</gene>
<reference evidence="2" key="1">
    <citation type="submission" date="2020-06" db="EMBL/GenBank/DDBJ databases">
        <title>Unique genomic features of the anaerobic methanotrophic archaea.</title>
        <authorList>
            <person name="Chadwick G.L."/>
            <person name="Skennerton C.T."/>
            <person name="Laso-Perez R."/>
            <person name="Leu A.O."/>
            <person name="Speth D.R."/>
            <person name="Yu H."/>
            <person name="Morgan-Lang C."/>
            <person name="Hatzenpichler R."/>
            <person name="Goudeau D."/>
            <person name="Malmstrom R."/>
            <person name="Brazelton W.J."/>
            <person name="Woyke T."/>
            <person name="Hallam S.J."/>
            <person name="Tyson G.W."/>
            <person name="Wegener G."/>
            <person name="Boetius A."/>
            <person name="Orphan V."/>
        </authorList>
    </citation>
    <scope>NUCLEOTIDE SEQUENCE</scope>
</reference>
<feature type="transmembrane region" description="Helical" evidence="1">
    <location>
        <begin position="82"/>
        <end position="106"/>
    </location>
</feature>
<feature type="transmembrane region" description="Helical" evidence="1">
    <location>
        <begin position="44"/>
        <end position="70"/>
    </location>
</feature>
<protein>
    <submittedName>
        <fullName evidence="2">Uncharacterized protein</fullName>
    </submittedName>
</protein>
<dbReference type="AlphaFoldDB" id="A0A7G9Z6U6"/>
<feature type="transmembrane region" description="Helical" evidence="1">
    <location>
        <begin position="112"/>
        <end position="139"/>
    </location>
</feature>
<name>A0A7G9Z6U6_9EURY</name>
<evidence type="ECO:0000256" key="1">
    <source>
        <dbReference type="SAM" id="Phobius"/>
    </source>
</evidence>
<dbReference type="EMBL" id="MT631637">
    <property type="protein sequence ID" value="QNO55980.1"/>
    <property type="molecule type" value="Genomic_DNA"/>
</dbReference>
<accession>A0A7G9Z6U6</accession>
<keyword evidence="1" id="KW-0472">Membrane</keyword>
<sequence>MSETGRTLWILLNIILLIPLICFLYCLVTTQFSVLINKAGLSELILTASIALTSFLIAVIGILISIYWSANISDRSRNTLSYLIWCLIGVICTSTFASFAALSYSLYDFEFLFLWVLISFFVALYISIVTMINVVIFIISDSFFLYLKTYQLILFDGFSYVSRTIDHPSIAKICKSAQKINRLIKSACRKNLSCKILSNFLHDA</sequence>
<keyword evidence="1" id="KW-0812">Transmembrane</keyword>
<organism evidence="2">
    <name type="scientific">Candidatus Methanophaga sp. ANME-1 ERB7</name>
    <dbReference type="NCBI Taxonomy" id="2759913"/>
    <lineage>
        <taxon>Archaea</taxon>
        <taxon>Methanobacteriati</taxon>
        <taxon>Methanobacteriota</taxon>
        <taxon>Stenosarchaea group</taxon>
        <taxon>Methanomicrobia</taxon>
        <taxon>Candidatus Methanophagales</taxon>
        <taxon>Candidatus Methanophagaceae</taxon>
        <taxon>Candidatus Methanophaga</taxon>
    </lineage>
</organism>
<proteinExistence type="predicted"/>
<evidence type="ECO:0000313" key="2">
    <source>
        <dbReference type="EMBL" id="QNO55980.1"/>
    </source>
</evidence>